<dbReference type="InterPro" id="IPR000515">
    <property type="entry name" value="MetI-like"/>
</dbReference>
<dbReference type="CDD" id="cd06261">
    <property type="entry name" value="TM_PBP2"/>
    <property type="match status" value="1"/>
</dbReference>
<comment type="subcellular location">
    <subcellularLocation>
        <location evidence="5">Cell membrane</location>
        <topology evidence="5">Multi-pass membrane protein</topology>
    </subcellularLocation>
    <subcellularLocation>
        <location evidence="1">Membrane</location>
        <topology evidence="1">Multi-pass membrane protein</topology>
    </subcellularLocation>
</comment>
<protein>
    <submittedName>
        <fullName evidence="7">Peptide/nickel transport system permease protein</fullName>
    </submittedName>
</protein>
<dbReference type="SUPFAM" id="SSF161098">
    <property type="entry name" value="MetI-like"/>
    <property type="match status" value="1"/>
</dbReference>
<evidence type="ECO:0000256" key="3">
    <source>
        <dbReference type="ARBA" id="ARBA00022989"/>
    </source>
</evidence>
<evidence type="ECO:0000313" key="8">
    <source>
        <dbReference type="Proteomes" id="UP000184207"/>
    </source>
</evidence>
<reference evidence="8" key="1">
    <citation type="submission" date="2016-12" db="EMBL/GenBank/DDBJ databases">
        <authorList>
            <person name="Varghese N."/>
            <person name="Submissions S."/>
        </authorList>
    </citation>
    <scope>NUCLEOTIDE SEQUENCE [LARGE SCALE GENOMIC DNA]</scope>
    <source>
        <strain evidence="8">DSM 13020</strain>
    </source>
</reference>
<feature type="domain" description="ABC transmembrane type-1" evidence="6">
    <location>
        <begin position="80"/>
        <end position="273"/>
    </location>
</feature>
<dbReference type="Pfam" id="PF00528">
    <property type="entry name" value="BPD_transp_1"/>
    <property type="match status" value="1"/>
</dbReference>
<feature type="transmembrane region" description="Helical" evidence="5">
    <location>
        <begin position="21"/>
        <end position="40"/>
    </location>
</feature>
<evidence type="ECO:0000259" key="6">
    <source>
        <dbReference type="PROSITE" id="PS50928"/>
    </source>
</evidence>
<keyword evidence="8" id="KW-1185">Reference proteome</keyword>
<dbReference type="AlphaFoldDB" id="A0A1M7RRE1"/>
<dbReference type="GO" id="GO:0055085">
    <property type="term" value="P:transmembrane transport"/>
    <property type="evidence" value="ECO:0007669"/>
    <property type="project" value="InterPro"/>
</dbReference>
<dbReference type="PROSITE" id="PS50928">
    <property type="entry name" value="ABC_TM1"/>
    <property type="match status" value="1"/>
</dbReference>
<feature type="transmembrane region" description="Helical" evidence="5">
    <location>
        <begin position="118"/>
        <end position="139"/>
    </location>
</feature>
<accession>A0A1M7RRE1</accession>
<keyword evidence="4 5" id="KW-0472">Membrane</keyword>
<feature type="transmembrane region" description="Helical" evidence="5">
    <location>
        <begin position="84"/>
        <end position="106"/>
    </location>
</feature>
<organism evidence="7 8">
    <name type="scientific">Fervidobacterium gondwanense DSM 13020</name>
    <dbReference type="NCBI Taxonomy" id="1121883"/>
    <lineage>
        <taxon>Bacteria</taxon>
        <taxon>Thermotogati</taxon>
        <taxon>Thermotogota</taxon>
        <taxon>Thermotogae</taxon>
        <taxon>Thermotogales</taxon>
        <taxon>Fervidobacteriaceae</taxon>
        <taxon>Fervidobacterium</taxon>
    </lineage>
</organism>
<gene>
    <name evidence="7" type="ORF">SAMN02745226_00064</name>
</gene>
<feature type="transmembrane region" description="Helical" evidence="5">
    <location>
        <begin position="198"/>
        <end position="227"/>
    </location>
</feature>
<proteinExistence type="inferred from homology"/>
<evidence type="ECO:0000256" key="4">
    <source>
        <dbReference type="ARBA" id="ARBA00023136"/>
    </source>
</evidence>
<evidence type="ECO:0000256" key="1">
    <source>
        <dbReference type="ARBA" id="ARBA00004141"/>
    </source>
</evidence>
<dbReference type="Gene3D" id="1.10.3720.10">
    <property type="entry name" value="MetI-like"/>
    <property type="match status" value="1"/>
</dbReference>
<keyword evidence="2 5" id="KW-0812">Transmembrane</keyword>
<evidence type="ECO:0000256" key="2">
    <source>
        <dbReference type="ARBA" id="ARBA00022692"/>
    </source>
</evidence>
<keyword evidence="5" id="KW-0813">Transport</keyword>
<dbReference type="PANTHER" id="PTHR42729:SF1">
    <property type="entry name" value="OLIGO_DIPEPTIDE TRANSPORT, PERMEASE PROTEIN (DPPC-2)"/>
    <property type="match status" value="1"/>
</dbReference>
<dbReference type="EMBL" id="FRDJ01000001">
    <property type="protein sequence ID" value="SHN48873.1"/>
    <property type="molecule type" value="Genomic_DNA"/>
</dbReference>
<dbReference type="STRING" id="1121883.SAMN02745226_00064"/>
<feature type="transmembrane region" description="Helical" evidence="5">
    <location>
        <begin position="260"/>
        <end position="280"/>
    </location>
</feature>
<keyword evidence="3 5" id="KW-1133">Transmembrane helix</keyword>
<sequence length="292" mass="32964">MQVRWGEMMKTFRELLKDNRFKVSFVIFLLLVVLSFLSFFSPYNPYRWNVVERNLPPHWPHILGTTSMGQDVFWLLTFAVRNSLIASLIAGLVSRVIAVLIGIIAGFKGGAADRILTFLSDSFLVIPLFVIIVLFAMIAKARMGIASLGLLLGVFGWAWDARVVRSQVLSLREQDFTYTSVLSGASTSSIIFKDYMPYLIPLIFATLIGNMSWAIGMEITLAILGVFNLETPTLGTMLQWSISSQALLLGYWWWVLTPVLFSILIFVALYLMSLSISEYLDPRMRIQRIGKA</sequence>
<evidence type="ECO:0000313" key="7">
    <source>
        <dbReference type="EMBL" id="SHN48873.1"/>
    </source>
</evidence>
<dbReference type="GO" id="GO:0005886">
    <property type="term" value="C:plasma membrane"/>
    <property type="evidence" value="ECO:0007669"/>
    <property type="project" value="UniProtKB-SubCell"/>
</dbReference>
<comment type="similarity">
    <text evidence="5">Belongs to the binding-protein-dependent transport system permease family.</text>
</comment>
<evidence type="ECO:0000256" key="5">
    <source>
        <dbReference type="RuleBase" id="RU363032"/>
    </source>
</evidence>
<dbReference type="InterPro" id="IPR025966">
    <property type="entry name" value="OppC_N"/>
</dbReference>
<feature type="transmembrane region" description="Helical" evidence="5">
    <location>
        <begin position="145"/>
        <end position="164"/>
    </location>
</feature>
<dbReference type="PANTHER" id="PTHR42729">
    <property type="entry name" value="OLIGO/DIPEPTIDE TRANSPORT, PERMEASE PROTEIN (DPPC-2)"/>
    <property type="match status" value="1"/>
</dbReference>
<name>A0A1M7RRE1_FERGO</name>
<dbReference type="Proteomes" id="UP000184207">
    <property type="component" value="Unassembled WGS sequence"/>
</dbReference>
<dbReference type="Pfam" id="PF12911">
    <property type="entry name" value="OppC_N"/>
    <property type="match status" value="1"/>
</dbReference>
<dbReference type="InterPro" id="IPR035906">
    <property type="entry name" value="MetI-like_sf"/>
</dbReference>